<sequence length="124" mass="14643">MPDIKIKRVYDTPDPHDGVRILVDRLWPRGLHKSDVHMEYWLKDVAPSPELRRWFGHDPANWNMFQIRYRQELMHGNADLSRLIHLAGQQNVTLLYAAHNTQCNHALILQDFLRKTVAKQKMHG</sequence>
<dbReference type="AlphaFoldDB" id="A0AAW5EMD4"/>
<dbReference type="Proteomes" id="UP001202887">
    <property type="component" value="Unassembled WGS sequence"/>
</dbReference>
<dbReference type="EMBL" id="JAIBCX010000005">
    <property type="protein sequence ID" value="MCJ8352966.1"/>
    <property type="molecule type" value="Genomic_DNA"/>
</dbReference>
<gene>
    <name evidence="1" type="ORF">K1W68_03005</name>
</gene>
<dbReference type="RefSeq" id="WP_247066264.1">
    <property type="nucleotide sequence ID" value="NZ_CP094848.1"/>
</dbReference>
<dbReference type="PANTHER" id="PTHR36849">
    <property type="entry name" value="CYTOPLASMIC PROTEIN-RELATED"/>
    <property type="match status" value="1"/>
</dbReference>
<organism evidence="1 2">
    <name type="scientific">Novacetimonas hansenii</name>
    <name type="common">Komagataeibacter hansenii</name>
    <dbReference type="NCBI Taxonomy" id="436"/>
    <lineage>
        <taxon>Bacteria</taxon>
        <taxon>Pseudomonadati</taxon>
        <taxon>Pseudomonadota</taxon>
        <taxon>Alphaproteobacteria</taxon>
        <taxon>Acetobacterales</taxon>
        <taxon>Acetobacteraceae</taxon>
        <taxon>Novacetimonas</taxon>
    </lineage>
</organism>
<evidence type="ECO:0000313" key="1">
    <source>
        <dbReference type="EMBL" id="MCJ8352966.1"/>
    </source>
</evidence>
<evidence type="ECO:0000313" key="2">
    <source>
        <dbReference type="Proteomes" id="UP001202887"/>
    </source>
</evidence>
<name>A0AAW5EMD4_NOVHA</name>
<reference evidence="1" key="2">
    <citation type="submission" date="2022-03" db="EMBL/GenBank/DDBJ databases">
        <authorList>
            <person name="Ryngajllo M."/>
            <person name="Jacek P."/>
            <person name="Kubiak K."/>
        </authorList>
    </citation>
    <scope>NUCLEOTIDE SEQUENCE</scope>
    <source>
        <strain evidence="1">SI1</strain>
    </source>
</reference>
<accession>A0AAW5EMD4</accession>
<proteinExistence type="predicted"/>
<dbReference type="PANTHER" id="PTHR36849:SF1">
    <property type="entry name" value="CYTOPLASMIC PROTEIN"/>
    <property type="match status" value="1"/>
</dbReference>
<dbReference type="InterPro" id="IPR052552">
    <property type="entry name" value="YeaO-like"/>
</dbReference>
<reference evidence="1" key="1">
    <citation type="journal article" date="2021" name="Polymers (Basel)">
        <title>Highly Stretchable Bacterial Cellulose Produced by Komagataeibacter hansenii SI1.</title>
        <authorList>
            <person name="Cielecka I."/>
            <person name="Ryngajllo M."/>
            <person name="Maniukiewicz W."/>
            <person name="Bielecki S."/>
        </authorList>
    </citation>
    <scope>NUCLEOTIDE SEQUENCE</scope>
    <source>
        <strain evidence="1">SI1</strain>
    </source>
</reference>
<protein>
    <submittedName>
        <fullName evidence="1">DUF488 domain-containing protein</fullName>
    </submittedName>
</protein>
<dbReference type="Pfam" id="PF22752">
    <property type="entry name" value="DUF488-N3i"/>
    <property type="match status" value="1"/>
</dbReference>
<comment type="caution">
    <text evidence="1">The sequence shown here is derived from an EMBL/GenBank/DDBJ whole genome shotgun (WGS) entry which is preliminary data.</text>
</comment>